<feature type="transmembrane region" description="Helical" evidence="8">
    <location>
        <begin position="20"/>
        <end position="40"/>
    </location>
</feature>
<evidence type="ECO:0000256" key="7">
    <source>
        <dbReference type="PROSITE-ProRule" id="PRU00473"/>
    </source>
</evidence>
<dbReference type="InterPro" id="IPR050330">
    <property type="entry name" value="Bact_OuterMem_StrucFunc"/>
</dbReference>
<dbReference type="PANTHER" id="PTHR30329:SF21">
    <property type="entry name" value="LIPOPROTEIN YIAD-RELATED"/>
    <property type="match status" value="1"/>
</dbReference>
<comment type="similarity">
    <text evidence="2">Belongs to the MotB family.</text>
</comment>
<gene>
    <name evidence="10" type="ORF">ENJ96_07530</name>
</gene>
<dbReference type="SUPFAM" id="SSF103088">
    <property type="entry name" value="OmpA-like"/>
    <property type="match status" value="1"/>
</dbReference>
<name>A0A7V5P0N9_9BACT</name>
<keyword evidence="6 7" id="KW-0472">Membrane</keyword>
<dbReference type="Gene3D" id="3.30.1330.60">
    <property type="entry name" value="OmpA-like domain"/>
    <property type="match status" value="1"/>
</dbReference>
<evidence type="ECO:0000256" key="6">
    <source>
        <dbReference type="ARBA" id="ARBA00023136"/>
    </source>
</evidence>
<evidence type="ECO:0000259" key="9">
    <source>
        <dbReference type="PROSITE" id="PS51123"/>
    </source>
</evidence>
<keyword evidence="3" id="KW-1003">Cell membrane</keyword>
<dbReference type="GO" id="GO:0005886">
    <property type="term" value="C:plasma membrane"/>
    <property type="evidence" value="ECO:0007669"/>
    <property type="project" value="UniProtKB-SubCell"/>
</dbReference>
<dbReference type="Pfam" id="PF00691">
    <property type="entry name" value="OmpA"/>
    <property type="match status" value="1"/>
</dbReference>
<sequence length="258" mass="29119">MGKNCPEKKEKCEAGAPKWMTTFSDLMSLLMCFFVLLLSFSEMDVARFKEVAGSLREAFGVQREEVVFEIPKGIDVVSTEFPAKFTVDEILERIKSAVKLELIKGEIQIESLKDRVVLRFKDGVLFAKGSAELTPRAKQILLKVGEVLELFDGEIIVAGHTDNTPVRNGRFRSNWELSAARAVSVVEFLLKHKFVLPRQLAAVGYGPSRPLYPNDTEEHRAANRRVEIILLQPKVPLLEYREAFSGSKEQEPIPQEAR</sequence>
<evidence type="ECO:0000256" key="3">
    <source>
        <dbReference type="ARBA" id="ARBA00022475"/>
    </source>
</evidence>
<keyword evidence="4 8" id="KW-0812">Transmembrane</keyword>
<protein>
    <submittedName>
        <fullName evidence="10">Type VI secretion system protein TssL</fullName>
    </submittedName>
</protein>
<evidence type="ECO:0000256" key="2">
    <source>
        <dbReference type="ARBA" id="ARBA00008914"/>
    </source>
</evidence>
<evidence type="ECO:0000256" key="5">
    <source>
        <dbReference type="ARBA" id="ARBA00022989"/>
    </source>
</evidence>
<dbReference type="InterPro" id="IPR036737">
    <property type="entry name" value="OmpA-like_sf"/>
</dbReference>
<dbReference type="InterPro" id="IPR006665">
    <property type="entry name" value="OmpA-like"/>
</dbReference>
<evidence type="ECO:0000256" key="1">
    <source>
        <dbReference type="ARBA" id="ARBA00004162"/>
    </source>
</evidence>
<reference evidence="10" key="1">
    <citation type="journal article" date="2020" name="mSystems">
        <title>Genome- and Community-Level Interaction Insights into Carbon Utilization and Element Cycling Functions of Hydrothermarchaeota in Hydrothermal Sediment.</title>
        <authorList>
            <person name="Zhou Z."/>
            <person name="Liu Y."/>
            <person name="Xu W."/>
            <person name="Pan J."/>
            <person name="Luo Z.H."/>
            <person name="Li M."/>
        </authorList>
    </citation>
    <scope>NUCLEOTIDE SEQUENCE [LARGE SCALE GENOMIC DNA]</scope>
    <source>
        <strain evidence="10">HyVt-533</strain>
    </source>
</reference>
<comment type="subcellular location">
    <subcellularLocation>
        <location evidence="1">Cell membrane</location>
        <topology evidence="1">Single-pass membrane protein</topology>
    </subcellularLocation>
</comment>
<dbReference type="CDD" id="cd07185">
    <property type="entry name" value="OmpA_C-like"/>
    <property type="match status" value="1"/>
</dbReference>
<dbReference type="InterPro" id="IPR025713">
    <property type="entry name" value="MotB-like_N_dom"/>
</dbReference>
<evidence type="ECO:0000256" key="8">
    <source>
        <dbReference type="SAM" id="Phobius"/>
    </source>
</evidence>
<dbReference type="EMBL" id="DROK01000224">
    <property type="protein sequence ID" value="HHI97690.1"/>
    <property type="molecule type" value="Genomic_DNA"/>
</dbReference>
<dbReference type="PANTHER" id="PTHR30329">
    <property type="entry name" value="STATOR ELEMENT OF FLAGELLAR MOTOR COMPLEX"/>
    <property type="match status" value="1"/>
</dbReference>
<proteinExistence type="inferred from homology"/>
<evidence type="ECO:0000313" key="10">
    <source>
        <dbReference type="EMBL" id="HHI97690.1"/>
    </source>
</evidence>
<dbReference type="Pfam" id="PF13677">
    <property type="entry name" value="MotB_plug"/>
    <property type="match status" value="1"/>
</dbReference>
<feature type="domain" description="OmpA-like" evidence="9">
    <location>
        <begin position="113"/>
        <end position="234"/>
    </location>
</feature>
<accession>A0A7V5P0N9</accession>
<dbReference type="AlphaFoldDB" id="A0A7V5P0N9"/>
<dbReference type="Proteomes" id="UP000886101">
    <property type="component" value="Unassembled WGS sequence"/>
</dbReference>
<organism evidence="10">
    <name type="scientific">Thermodesulfatator atlanticus</name>
    <dbReference type="NCBI Taxonomy" id="501497"/>
    <lineage>
        <taxon>Bacteria</taxon>
        <taxon>Pseudomonadati</taxon>
        <taxon>Thermodesulfobacteriota</taxon>
        <taxon>Thermodesulfobacteria</taxon>
        <taxon>Thermodesulfobacteriales</taxon>
        <taxon>Thermodesulfatatoraceae</taxon>
        <taxon>Thermodesulfatator</taxon>
    </lineage>
</organism>
<comment type="caution">
    <text evidence="10">The sequence shown here is derived from an EMBL/GenBank/DDBJ whole genome shotgun (WGS) entry which is preliminary data.</text>
</comment>
<evidence type="ECO:0000256" key="4">
    <source>
        <dbReference type="ARBA" id="ARBA00022692"/>
    </source>
</evidence>
<dbReference type="PROSITE" id="PS51123">
    <property type="entry name" value="OMPA_2"/>
    <property type="match status" value="1"/>
</dbReference>
<keyword evidence="5 8" id="KW-1133">Transmembrane helix</keyword>